<evidence type="ECO:0000259" key="2">
    <source>
        <dbReference type="PROSITE" id="PS51388"/>
    </source>
</evidence>
<dbReference type="EMBL" id="BQXS01011520">
    <property type="protein sequence ID" value="GKT13560.1"/>
    <property type="molecule type" value="Genomic_DNA"/>
</dbReference>
<dbReference type="PROSITE" id="PS51388">
    <property type="entry name" value="GED"/>
    <property type="match status" value="1"/>
</dbReference>
<protein>
    <submittedName>
        <fullName evidence="3">Dynamin like protein</fullName>
    </submittedName>
</protein>
<dbReference type="Gene3D" id="1.20.120.1240">
    <property type="entry name" value="Dynamin, middle domain"/>
    <property type="match status" value="1"/>
</dbReference>
<evidence type="ECO:0000313" key="4">
    <source>
        <dbReference type="Proteomes" id="UP001057375"/>
    </source>
</evidence>
<organism evidence="3 4">
    <name type="scientific">Aduncisulcus paluster</name>
    <dbReference type="NCBI Taxonomy" id="2918883"/>
    <lineage>
        <taxon>Eukaryota</taxon>
        <taxon>Metamonada</taxon>
        <taxon>Carpediemonas-like organisms</taxon>
        <taxon>Aduncisulcus</taxon>
    </lineage>
</organism>
<dbReference type="Proteomes" id="UP001057375">
    <property type="component" value="Unassembled WGS sequence"/>
</dbReference>
<evidence type="ECO:0000313" key="3">
    <source>
        <dbReference type="EMBL" id="GKT13560.1"/>
    </source>
</evidence>
<feature type="region of interest" description="Disordered" evidence="1">
    <location>
        <begin position="313"/>
        <end position="333"/>
    </location>
</feature>
<dbReference type="InterPro" id="IPR000375">
    <property type="entry name" value="Dynamin_stalk"/>
</dbReference>
<reference evidence="3" key="1">
    <citation type="submission" date="2022-03" db="EMBL/GenBank/DDBJ databases">
        <title>Draft genome sequence of Aduncisulcus paluster, a free-living microaerophilic Fornicata.</title>
        <authorList>
            <person name="Yuyama I."/>
            <person name="Kume K."/>
            <person name="Tamura T."/>
            <person name="Inagaki Y."/>
            <person name="Hashimoto T."/>
        </authorList>
    </citation>
    <scope>NUCLEOTIDE SEQUENCE</scope>
    <source>
        <strain evidence="3">NY0171</strain>
    </source>
</reference>
<keyword evidence="4" id="KW-1185">Reference proteome</keyword>
<sequence length="333" mass="37096">MDEILTVLRNASGSKPSLFIPPHAFELFAKRAISRLESPSVRCVDLVCDELSRIARHCPPAEMRRYTALTSRTVHVAENLIKKLHAPTRVFVTDVIGCEMSYINTKHPDLSEAVKRATKEARRGVIGEAEGGGLIEPNPETEKDDEDDKTSGRRRRRRERMEKEGESEATESSISKTMPSKLSLSAQQGVSVLEQSAVSLVPPLLNAYFGLVKNKIQDTTIKAISKFLIDKSIETLRDELVSQVYGVRNTGILLEEDPMVAEQRKSEKKKCEMLQQARAVLDEVGEMGKRSSVSSSASSASLGREISLRKMGEPLTSYDIPPPELKERMKMQE</sequence>
<dbReference type="Pfam" id="PF01031">
    <property type="entry name" value="Dynamin_M"/>
    <property type="match status" value="1"/>
</dbReference>
<accession>A0ABQ5JQR4</accession>
<feature type="compositionally biased region" description="Polar residues" evidence="1">
    <location>
        <begin position="170"/>
        <end position="180"/>
    </location>
</feature>
<dbReference type="Pfam" id="PF02212">
    <property type="entry name" value="GED"/>
    <property type="match status" value="1"/>
</dbReference>
<dbReference type="InterPro" id="IPR003130">
    <property type="entry name" value="GED"/>
</dbReference>
<dbReference type="InterPro" id="IPR020850">
    <property type="entry name" value="GED_dom"/>
</dbReference>
<dbReference type="SMART" id="SM00302">
    <property type="entry name" value="GED"/>
    <property type="match status" value="1"/>
</dbReference>
<feature type="domain" description="GED" evidence="2">
    <location>
        <begin position="198"/>
        <end position="289"/>
    </location>
</feature>
<evidence type="ECO:0000256" key="1">
    <source>
        <dbReference type="SAM" id="MobiDB-lite"/>
    </source>
</evidence>
<feature type="compositionally biased region" description="Basic and acidic residues" evidence="1">
    <location>
        <begin position="324"/>
        <end position="333"/>
    </location>
</feature>
<dbReference type="PANTHER" id="PTHR11566:SF21">
    <property type="entry name" value="DYNAMIN RELATED PROTEIN 1, ISOFORM A"/>
    <property type="match status" value="1"/>
</dbReference>
<feature type="region of interest" description="Disordered" evidence="1">
    <location>
        <begin position="121"/>
        <end position="180"/>
    </location>
</feature>
<name>A0ABQ5JQR4_9EUKA</name>
<gene>
    <name evidence="3" type="ORF">ADUPG1_010295</name>
</gene>
<comment type="caution">
    <text evidence="3">The sequence shown here is derived from an EMBL/GenBank/DDBJ whole genome shotgun (WGS) entry which is preliminary data.</text>
</comment>
<dbReference type="InterPro" id="IPR022812">
    <property type="entry name" value="Dynamin"/>
</dbReference>
<dbReference type="PANTHER" id="PTHR11566">
    <property type="entry name" value="DYNAMIN"/>
    <property type="match status" value="1"/>
</dbReference>
<proteinExistence type="predicted"/>